<sequence>MSALTTTRVAIVGAGIGGLTLARILQIRKLTSPLAFKLFESDANASLRGTFGGSLDLKLDSGQRALHAAALHGEFLKLCRPAGGALQIRDHTGKLFLKHEGSEDDMYNPEIDREQLRSLLIDSLHADTVQWGHKATAITRDASTGKYAIEFASGKKEVDFDIVVGADGAWSRVRSLAWPGAAPAYSGVTFLETKANLKDHPDLLEIIGEGSAVVMGEGKCIMPQMSAFKVLTVYSALRVPEDWSRNSNIALAKTDEEKMKLLLDEFAGWDETMLKFIRVGSKPVMRPIHALPHDSQPRSKTDNVVLLGDAAHLMSPFAGAGVNMAMADGADLADVLVTGKPLEEYEKAMRVRSNAEAADSASNLEMFFSDGAAQKLTDFFKSMERYDQPPA</sequence>
<dbReference type="PANTHER" id="PTHR46972:SF1">
    <property type="entry name" value="FAD DEPENDENT OXIDOREDUCTASE DOMAIN-CONTAINING PROTEIN"/>
    <property type="match status" value="1"/>
</dbReference>
<name>A0ABQ0M3X5_MYCCL</name>
<feature type="domain" description="FAD-binding" evidence="5">
    <location>
        <begin position="128"/>
        <end position="336"/>
    </location>
</feature>
<keyword evidence="1" id="KW-0285">Flavoprotein</keyword>
<gene>
    <name evidence="6" type="ORF">MCHLO_14521</name>
</gene>
<dbReference type="Pfam" id="PF01494">
    <property type="entry name" value="FAD_binding_3"/>
    <property type="match status" value="1"/>
</dbReference>
<evidence type="ECO:0000256" key="4">
    <source>
        <dbReference type="ARBA" id="ARBA00023033"/>
    </source>
</evidence>
<keyword evidence="3" id="KW-0560">Oxidoreductase</keyword>
<evidence type="ECO:0000256" key="2">
    <source>
        <dbReference type="ARBA" id="ARBA00022827"/>
    </source>
</evidence>
<evidence type="ECO:0000256" key="1">
    <source>
        <dbReference type="ARBA" id="ARBA00022630"/>
    </source>
</evidence>
<evidence type="ECO:0000256" key="3">
    <source>
        <dbReference type="ARBA" id="ARBA00023002"/>
    </source>
</evidence>
<evidence type="ECO:0000313" key="7">
    <source>
        <dbReference type="Proteomes" id="UP000815677"/>
    </source>
</evidence>
<dbReference type="InterPro" id="IPR002938">
    <property type="entry name" value="FAD-bd"/>
</dbReference>
<keyword evidence="2" id="KW-0274">FAD</keyword>
<dbReference type="SUPFAM" id="SSF51905">
    <property type="entry name" value="FAD/NAD(P)-binding domain"/>
    <property type="match status" value="1"/>
</dbReference>
<dbReference type="EMBL" id="DF849564">
    <property type="protein sequence ID" value="GAT58053.1"/>
    <property type="molecule type" value="Genomic_DNA"/>
</dbReference>
<organism evidence="6 7">
    <name type="scientific">Mycena chlorophos</name>
    <name type="common">Agaric fungus</name>
    <name type="synonym">Agaricus chlorophos</name>
    <dbReference type="NCBI Taxonomy" id="658473"/>
    <lineage>
        <taxon>Eukaryota</taxon>
        <taxon>Fungi</taxon>
        <taxon>Dikarya</taxon>
        <taxon>Basidiomycota</taxon>
        <taxon>Agaricomycotina</taxon>
        <taxon>Agaricomycetes</taxon>
        <taxon>Agaricomycetidae</taxon>
        <taxon>Agaricales</taxon>
        <taxon>Marasmiineae</taxon>
        <taxon>Mycenaceae</taxon>
        <taxon>Mycena</taxon>
    </lineage>
</organism>
<dbReference type="PANTHER" id="PTHR46972">
    <property type="entry name" value="MONOOXYGENASE ASQM-RELATED"/>
    <property type="match status" value="1"/>
</dbReference>
<keyword evidence="7" id="KW-1185">Reference proteome</keyword>
<dbReference type="InterPro" id="IPR036188">
    <property type="entry name" value="FAD/NAD-bd_sf"/>
</dbReference>
<evidence type="ECO:0000259" key="5">
    <source>
        <dbReference type="Pfam" id="PF01494"/>
    </source>
</evidence>
<keyword evidence="4 6" id="KW-0503">Monooxygenase</keyword>
<dbReference type="PRINTS" id="PR00420">
    <property type="entry name" value="RNGMNOXGNASE"/>
</dbReference>
<reference evidence="6" key="1">
    <citation type="submission" date="2014-09" db="EMBL/GenBank/DDBJ databases">
        <title>Genome sequence of the luminous mushroom Mycena chlorophos for searching fungal bioluminescence genes.</title>
        <authorList>
            <person name="Tanaka Y."/>
            <person name="Kasuga D."/>
            <person name="Oba Y."/>
            <person name="Hase S."/>
            <person name="Sato K."/>
            <person name="Oba Y."/>
            <person name="Sakakibara Y."/>
        </authorList>
    </citation>
    <scope>NUCLEOTIDE SEQUENCE</scope>
</reference>
<dbReference type="Gene3D" id="3.50.50.60">
    <property type="entry name" value="FAD/NAD(P)-binding domain"/>
    <property type="match status" value="1"/>
</dbReference>
<accession>A0ABQ0M3X5</accession>
<dbReference type="GO" id="GO:0004497">
    <property type="term" value="F:monooxygenase activity"/>
    <property type="evidence" value="ECO:0007669"/>
    <property type="project" value="UniProtKB-KW"/>
</dbReference>
<protein>
    <submittedName>
        <fullName evidence="6">Monooxygenase</fullName>
    </submittedName>
</protein>
<proteinExistence type="predicted"/>
<evidence type="ECO:0000313" key="6">
    <source>
        <dbReference type="EMBL" id="GAT58053.1"/>
    </source>
</evidence>
<dbReference type="Proteomes" id="UP000815677">
    <property type="component" value="Unassembled WGS sequence"/>
</dbReference>